<comment type="caution">
    <text evidence="1">The sequence shown here is derived from an EMBL/GenBank/DDBJ whole genome shotgun (WGS) entry which is preliminary data.</text>
</comment>
<evidence type="ECO:0000313" key="2">
    <source>
        <dbReference type="Proteomes" id="UP000789396"/>
    </source>
</evidence>
<reference evidence="1" key="1">
    <citation type="submission" date="2021-06" db="EMBL/GenBank/DDBJ databases">
        <authorList>
            <person name="Kallberg Y."/>
            <person name="Tangrot J."/>
            <person name="Rosling A."/>
        </authorList>
    </citation>
    <scope>NUCLEOTIDE SEQUENCE</scope>
    <source>
        <strain evidence="1">IN212</strain>
    </source>
</reference>
<gene>
    <name evidence="1" type="ORF">RFULGI_LOCUS17624</name>
</gene>
<organism evidence="1 2">
    <name type="scientific">Racocetra fulgida</name>
    <dbReference type="NCBI Taxonomy" id="60492"/>
    <lineage>
        <taxon>Eukaryota</taxon>
        <taxon>Fungi</taxon>
        <taxon>Fungi incertae sedis</taxon>
        <taxon>Mucoromycota</taxon>
        <taxon>Glomeromycotina</taxon>
        <taxon>Glomeromycetes</taxon>
        <taxon>Diversisporales</taxon>
        <taxon>Gigasporaceae</taxon>
        <taxon>Racocetra</taxon>
    </lineage>
</organism>
<feature type="non-terminal residue" evidence="1">
    <location>
        <position position="1"/>
    </location>
</feature>
<proteinExistence type="predicted"/>
<dbReference type="OrthoDB" id="2435814at2759"/>
<dbReference type="Proteomes" id="UP000789396">
    <property type="component" value="Unassembled WGS sequence"/>
</dbReference>
<dbReference type="EMBL" id="CAJVPZ010070671">
    <property type="protein sequence ID" value="CAG8799983.1"/>
    <property type="molecule type" value="Genomic_DNA"/>
</dbReference>
<protein>
    <submittedName>
        <fullName evidence="1">14630_t:CDS:1</fullName>
    </submittedName>
</protein>
<sequence length="189" mass="21961">VNNNISEEVIYVTKLDFDDETVRKVHEGLRECLPSDIDIPSIICESQQEDGSFKLSPFIIDHLNQPDDVVESLKRFVGSPRLRGCDDSVWNTAFTIHYLKNILPDHENKWRDACDRASKWLSEQINDKNLEKEMFSACKQYLVKQGSRVLYATKRKNRESFRVMKLNVDEETRKAVFDYLRSKGTADLA</sequence>
<accession>A0A9N9JVW4</accession>
<dbReference type="AlphaFoldDB" id="A0A9N9JVW4"/>
<evidence type="ECO:0000313" key="1">
    <source>
        <dbReference type="EMBL" id="CAG8799983.1"/>
    </source>
</evidence>
<feature type="non-terminal residue" evidence="1">
    <location>
        <position position="189"/>
    </location>
</feature>
<name>A0A9N9JVW4_9GLOM</name>
<keyword evidence="2" id="KW-1185">Reference proteome</keyword>